<dbReference type="SUPFAM" id="SSF53850">
    <property type="entry name" value="Periplasmic binding protein-like II"/>
    <property type="match status" value="1"/>
</dbReference>
<dbReference type="GO" id="GO:1904680">
    <property type="term" value="F:peptide transmembrane transporter activity"/>
    <property type="evidence" value="ECO:0007669"/>
    <property type="project" value="TreeGrafter"/>
</dbReference>
<comment type="caution">
    <text evidence="2">The sequence shown here is derived from an EMBL/GenBank/DDBJ whole genome shotgun (WGS) entry which is preliminary data.</text>
</comment>
<accession>A0A2A4YCM8</accession>
<reference evidence="3" key="1">
    <citation type="submission" date="2017-08" db="EMBL/GenBank/DDBJ databases">
        <title>A dynamic microbial community with high functional redundancy inhabits the cold, oxic subseafloor aquifer.</title>
        <authorList>
            <person name="Tully B.J."/>
            <person name="Wheat C.G."/>
            <person name="Glazer B.T."/>
            <person name="Huber J.A."/>
        </authorList>
    </citation>
    <scope>NUCLEOTIDE SEQUENCE [LARGE SCALE GENOMIC DNA]</scope>
</reference>
<protein>
    <submittedName>
        <fullName evidence="2">ABC transporter substrate-binding protein</fullName>
    </submittedName>
</protein>
<dbReference type="Proteomes" id="UP000217838">
    <property type="component" value="Unassembled WGS sequence"/>
</dbReference>
<dbReference type="PIRSF" id="PIRSF002741">
    <property type="entry name" value="MppA"/>
    <property type="match status" value="1"/>
</dbReference>
<dbReference type="Gene3D" id="3.90.76.10">
    <property type="entry name" value="Dipeptide-binding Protein, Domain 1"/>
    <property type="match status" value="1"/>
</dbReference>
<feature type="domain" description="Solute-binding protein family 5" evidence="1">
    <location>
        <begin position="80"/>
        <end position="454"/>
    </location>
</feature>
<dbReference type="AlphaFoldDB" id="A0A2A4YCM8"/>
<organism evidence="2 3">
    <name type="scientific">Aerophobetes bacterium</name>
    <dbReference type="NCBI Taxonomy" id="2030807"/>
    <lineage>
        <taxon>Bacteria</taxon>
        <taxon>Candidatus Aerophobota</taxon>
    </lineage>
</organism>
<proteinExistence type="predicted"/>
<dbReference type="InterPro" id="IPR030678">
    <property type="entry name" value="Peptide/Ni-bd"/>
</dbReference>
<dbReference type="PANTHER" id="PTHR30290">
    <property type="entry name" value="PERIPLASMIC BINDING COMPONENT OF ABC TRANSPORTER"/>
    <property type="match status" value="1"/>
</dbReference>
<evidence type="ECO:0000259" key="1">
    <source>
        <dbReference type="Pfam" id="PF00496"/>
    </source>
</evidence>
<dbReference type="InterPro" id="IPR039424">
    <property type="entry name" value="SBP_5"/>
</dbReference>
<dbReference type="Gene3D" id="3.40.190.10">
    <property type="entry name" value="Periplasmic binding protein-like II"/>
    <property type="match status" value="1"/>
</dbReference>
<sequence length="533" mass="61605">MKKLFSIFISITLFIAAVALIAKKPRELVRTEAFKTLKLCLMTEPLSLDTRKNTDNITSQFALFIYEGLTRNTPEGLKFALAKDVEISPDKTVYLFTLREAYFSDGKLISAQDFETSWKKILDPNFAAYNPDYLFCIKNAKRAYKGECSLSEVGIQAIDNTTLRVELECPEEYFLELVSTKCFYPMPKALNEEVSSKNKQRKLFVSSGPFVIKKWLRQNKILLKKNPHYWDHEAVRIQKVELQIIEDEMTQLSLFEKKHLDWAGSPLSMLPVDSIKRLKQKMQVCSFPTASLYFYSFNTQKYPLNNANLRKALTLAINRKELIEHVTQGFETPALALLPSKMHGLHKNYFADGDVARANEYLEKALEELNLTRESFPPLVLSYPNIQTRHILAQAIQQQWLKGLGIKVQLDSKEWQVFLSDMNGRNYQIGALGRGTHHLDPYYYLSLFKESKQRSNRTGWEDSRYINLLKTASRGLDMSQRELMLHEAEGLFMSDMPLAPIMYPTNFYIKNPKLKGVYLSDVGSIDFKWAYFE</sequence>
<dbReference type="CDD" id="cd08504">
    <property type="entry name" value="PBP2_OppA"/>
    <property type="match status" value="1"/>
</dbReference>
<dbReference type="EMBL" id="NVUU01000119">
    <property type="protein sequence ID" value="PCI92075.1"/>
    <property type="molecule type" value="Genomic_DNA"/>
</dbReference>
<evidence type="ECO:0000313" key="2">
    <source>
        <dbReference type="EMBL" id="PCI92075.1"/>
    </source>
</evidence>
<dbReference type="GO" id="GO:0042597">
    <property type="term" value="C:periplasmic space"/>
    <property type="evidence" value="ECO:0007669"/>
    <property type="project" value="UniProtKB-ARBA"/>
</dbReference>
<dbReference type="InterPro" id="IPR000914">
    <property type="entry name" value="SBP_5_dom"/>
</dbReference>
<dbReference type="Gene3D" id="3.10.105.10">
    <property type="entry name" value="Dipeptide-binding Protein, Domain 3"/>
    <property type="match status" value="1"/>
</dbReference>
<dbReference type="PANTHER" id="PTHR30290:SF79">
    <property type="entry name" value="DIPEPTIDE-BINDING PROTEIN DPPE"/>
    <property type="match status" value="1"/>
</dbReference>
<evidence type="ECO:0000313" key="3">
    <source>
        <dbReference type="Proteomes" id="UP000217838"/>
    </source>
</evidence>
<dbReference type="GO" id="GO:0015833">
    <property type="term" value="P:peptide transport"/>
    <property type="evidence" value="ECO:0007669"/>
    <property type="project" value="TreeGrafter"/>
</dbReference>
<dbReference type="GO" id="GO:0043190">
    <property type="term" value="C:ATP-binding cassette (ABC) transporter complex"/>
    <property type="evidence" value="ECO:0007669"/>
    <property type="project" value="InterPro"/>
</dbReference>
<dbReference type="Pfam" id="PF00496">
    <property type="entry name" value="SBP_bac_5"/>
    <property type="match status" value="1"/>
</dbReference>
<name>A0A2A4YCM8_UNCAE</name>
<gene>
    <name evidence="2" type="ORF">COB11_07930</name>
</gene>